<proteinExistence type="inferred from homology"/>
<dbReference type="InterPro" id="IPR011990">
    <property type="entry name" value="TPR-like_helical_dom_sf"/>
</dbReference>
<comment type="caution">
    <text evidence="8">The sequence shown here is derived from an EMBL/GenBank/DDBJ whole genome shotgun (WGS) entry which is preliminary data.</text>
</comment>
<keyword evidence="9" id="KW-1185">Reference proteome</keyword>
<dbReference type="CDD" id="cd08977">
    <property type="entry name" value="SusD"/>
    <property type="match status" value="1"/>
</dbReference>
<accession>A0ABT8KUE1</accession>
<comment type="subcellular location">
    <subcellularLocation>
        <location evidence="1">Cell outer membrane</location>
    </subcellularLocation>
</comment>
<dbReference type="Gene3D" id="1.25.40.390">
    <property type="match status" value="1"/>
</dbReference>
<dbReference type="Pfam" id="PF14322">
    <property type="entry name" value="SusD-like_3"/>
    <property type="match status" value="1"/>
</dbReference>
<protein>
    <submittedName>
        <fullName evidence="8">RagB/SusD family nutrient uptake outer membrane protein</fullName>
    </submittedName>
</protein>
<evidence type="ECO:0000313" key="9">
    <source>
        <dbReference type="Proteomes" id="UP001172082"/>
    </source>
</evidence>
<dbReference type="Proteomes" id="UP001172082">
    <property type="component" value="Unassembled WGS sequence"/>
</dbReference>
<comment type="similarity">
    <text evidence="2">Belongs to the SusD family.</text>
</comment>
<feature type="domain" description="RagB/SusD" evidence="6">
    <location>
        <begin position="332"/>
        <end position="469"/>
    </location>
</feature>
<dbReference type="RefSeq" id="WP_346754392.1">
    <property type="nucleotide sequence ID" value="NZ_JAUJEA010000011.1"/>
</dbReference>
<dbReference type="InterPro" id="IPR012944">
    <property type="entry name" value="SusD_RagB_dom"/>
</dbReference>
<feature type="domain" description="SusD-like N-terminal" evidence="7">
    <location>
        <begin position="99"/>
        <end position="224"/>
    </location>
</feature>
<sequence>MKFLNNSKYIFVIVALLFFSCEDELQQSPITERESKNFYSSEDEIESAVFGVYAALQSRDLYGLYLPAIGEVSSDNTFEEVPANDGGVFGQLDEFTVIPNNGLIGGIWKQTYIAVQRANTVLNRIDAISFDSDATKQARTGEMKFIRALLYFNMVRIYGDVPLVVEETTNPNDFFGQGRTPRSEVYTQIEQDLKEAITALPSSTSEIGRPSEGAAQALLGKVYLTLGRFSDALTQLQSVVNSGNYELVSNVENIFGIENENNSEVLFAVQFASGLDGNSEGSNAFSQFSPSGTVSNAKGHSLPTLELYGLYADADLRKGVYLDLTGNGTPFTNKLTPNTSNASDGGSDWIVLRYSDIILMLAEAENESGSTSTAISLLNSIRNRAGLANTVATTQAEVRDAIELERRLELIGEGHRWFDLLRKGKAIETMNAWFADQGINRTVEDKDLLMPIPQSQIDTDPAIKQNPGY</sequence>
<dbReference type="Pfam" id="PF07980">
    <property type="entry name" value="SusD_RagB"/>
    <property type="match status" value="1"/>
</dbReference>
<dbReference type="SUPFAM" id="SSF48452">
    <property type="entry name" value="TPR-like"/>
    <property type="match status" value="1"/>
</dbReference>
<evidence type="ECO:0000256" key="1">
    <source>
        <dbReference type="ARBA" id="ARBA00004442"/>
    </source>
</evidence>
<keyword evidence="4" id="KW-0472">Membrane</keyword>
<dbReference type="EMBL" id="JAUJEA010000011">
    <property type="protein sequence ID" value="MDN5204369.1"/>
    <property type="molecule type" value="Genomic_DNA"/>
</dbReference>
<evidence type="ECO:0000256" key="5">
    <source>
        <dbReference type="ARBA" id="ARBA00023237"/>
    </source>
</evidence>
<dbReference type="PROSITE" id="PS51257">
    <property type="entry name" value="PROKAR_LIPOPROTEIN"/>
    <property type="match status" value="1"/>
</dbReference>
<keyword evidence="3" id="KW-0732">Signal</keyword>
<name>A0ABT8KUE1_9BACT</name>
<gene>
    <name evidence="8" type="ORF">QQ008_23455</name>
</gene>
<evidence type="ECO:0000256" key="2">
    <source>
        <dbReference type="ARBA" id="ARBA00006275"/>
    </source>
</evidence>
<evidence type="ECO:0000259" key="6">
    <source>
        <dbReference type="Pfam" id="PF07980"/>
    </source>
</evidence>
<evidence type="ECO:0000256" key="3">
    <source>
        <dbReference type="ARBA" id="ARBA00022729"/>
    </source>
</evidence>
<evidence type="ECO:0000259" key="7">
    <source>
        <dbReference type="Pfam" id="PF14322"/>
    </source>
</evidence>
<reference evidence="8" key="1">
    <citation type="submission" date="2023-06" db="EMBL/GenBank/DDBJ databases">
        <title>Genomic of Parafulvivirga corallium.</title>
        <authorList>
            <person name="Wang G."/>
        </authorList>
    </citation>
    <scope>NUCLEOTIDE SEQUENCE</scope>
    <source>
        <strain evidence="8">BMA10</strain>
    </source>
</reference>
<evidence type="ECO:0000256" key="4">
    <source>
        <dbReference type="ARBA" id="ARBA00023136"/>
    </source>
</evidence>
<organism evidence="8 9">
    <name type="scientific">Splendidivirga corallicola</name>
    <dbReference type="NCBI Taxonomy" id="3051826"/>
    <lineage>
        <taxon>Bacteria</taxon>
        <taxon>Pseudomonadati</taxon>
        <taxon>Bacteroidota</taxon>
        <taxon>Cytophagia</taxon>
        <taxon>Cytophagales</taxon>
        <taxon>Splendidivirgaceae</taxon>
        <taxon>Splendidivirga</taxon>
    </lineage>
</organism>
<keyword evidence="5" id="KW-0998">Cell outer membrane</keyword>
<dbReference type="InterPro" id="IPR033985">
    <property type="entry name" value="SusD-like_N"/>
</dbReference>
<evidence type="ECO:0000313" key="8">
    <source>
        <dbReference type="EMBL" id="MDN5204369.1"/>
    </source>
</evidence>